<dbReference type="InterPro" id="IPR005273">
    <property type="entry name" value="Ura-DNA_glyco_family4"/>
</dbReference>
<dbReference type="NCBIfam" id="TIGR03914">
    <property type="entry name" value="UDG_fam_dom"/>
    <property type="match status" value="1"/>
</dbReference>
<organism evidence="11 12">
    <name type="scientific">Sphingomonas palmae</name>
    <dbReference type="NCBI Taxonomy" id="1855283"/>
    <lineage>
        <taxon>Bacteria</taxon>
        <taxon>Pseudomonadati</taxon>
        <taxon>Pseudomonadota</taxon>
        <taxon>Alphaproteobacteria</taxon>
        <taxon>Sphingomonadales</taxon>
        <taxon>Sphingomonadaceae</taxon>
        <taxon>Sphingomonas</taxon>
    </lineage>
</organism>
<keyword evidence="5" id="KW-0227">DNA damage</keyword>
<keyword evidence="3" id="KW-0004">4Fe-4S</keyword>
<evidence type="ECO:0000313" key="11">
    <source>
        <dbReference type="EMBL" id="SEL82025.1"/>
    </source>
</evidence>
<keyword evidence="6" id="KW-0378">Hydrolase</keyword>
<dbReference type="SMART" id="SM00986">
    <property type="entry name" value="UDG"/>
    <property type="match status" value="1"/>
</dbReference>
<gene>
    <name evidence="11" type="ORF">SAMN05216382_2723</name>
</gene>
<name>A0A1H7TBX4_9SPHN</name>
<evidence type="ECO:0000256" key="2">
    <source>
        <dbReference type="ARBA" id="ARBA00019403"/>
    </source>
</evidence>
<dbReference type="GO" id="GO:0046872">
    <property type="term" value="F:metal ion binding"/>
    <property type="evidence" value="ECO:0007669"/>
    <property type="project" value="UniProtKB-KW"/>
</dbReference>
<evidence type="ECO:0000256" key="1">
    <source>
        <dbReference type="ARBA" id="ARBA00006521"/>
    </source>
</evidence>
<dbReference type="GO" id="GO:0097506">
    <property type="term" value="F:deaminated base DNA N-glycosylase activity"/>
    <property type="evidence" value="ECO:0007669"/>
    <property type="project" value="UniProtKB-ARBA"/>
</dbReference>
<dbReference type="InterPro" id="IPR023875">
    <property type="entry name" value="DNA_repair_put"/>
</dbReference>
<evidence type="ECO:0000256" key="8">
    <source>
        <dbReference type="ARBA" id="ARBA00023014"/>
    </source>
</evidence>
<dbReference type="GO" id="GO:0006281">
    <property type="term" value="P:DNA repair"/>
    <property type="evidence" value="ECO:0007669"/>
    <property type="project" value="UniProtKB-KW"/>
</dbReference>
<dbReference type="Proteomes" id="UP000199214">
    <property type="component" value="Unassembled WGS sequence"/>
</dbReference>
<evidence type="ECO:0000259" key="10">
    <source>
        <dbReference type="SMART" id="SM00986"/>
    </source>
</evidence>
<keyword evidence="12" id="KW-1185">Reference proteome</keyword>
<dbReference type="STRING" id="1855283.SAMN05216382_2723"/>
<reference evidence="12" key="1">
    <citation type="submission" date="2016-10" db="EMBL/GenBank/DDBJ databases">
        <authorList>
            <person name="Varghese N."/>
            <person name="Submissions S."/>
        </authorList>
    </citation>
    <scope>NUCLEOTIDE SEQUENCE [LARGE SCALE GENOMIC DNA]</scope>
    <source>
        <strain evidence="12">JS21-1</strain>
    </source>
</reference>
<dbReference type="NCBIfam" id="TIGR03915">
    <property type="entry name" value="SAM_7_link_chp"/>
    <property type="match status" value="1"/>
</dbReference>
<feature type="domain" description="Uracil-DNA glycosylase-like" evidence="10">
    <location>
        <begin position="296"/>
        <end position="458"/>
    </location>
</feature>
<evidence type="ECO:0000256" key="9">
    <source>
        <dbReference type="ARBA" id="ARBA00023204"/>
    </source>
</evidence>
<dbReference type="AlphaFoldDB" id="A0A1H7TBX4"/>
<evidence type="ECO:0000256" key="4">
    <source>
        <dbReference type="ARBA" id="ARBA00022723"/>
    </source>
</evidence>
<dbReference type="InterPro" id="IPR051536">
    <property type="entry name" value="UDG_Type-4/5"/>
</dbReference>
<dbReference type="Pfam" id="PF03167">
    <property type="entry name" value="UDG"/>
    <property type="match status" value="1"/>
</dbReference>
<evidence type="ECO:0000256" key="3">
    <source>
        <dbReference type="ARBA" id="ARBA00022485"/>
    </source>
</evidence>
<dbReference type="InterPro" id="IPR025404">
    <property type="entry name" value="DUF4130"/>
</dbReference>
<keyword evidence="8" id="KW-0411">Iron-sulfur</keyword>
<dbReference type="CDD" id="cd10030">
    <property type="entry name" value="UDG-F4_TTUDGA_SPO1dp_like"/>
    <property type="match status" value="1"/>
</dbReference>
<evidence type="ECO:0000256" key="6">
    <source>
        <dbReference type="ARBA" id="ARBA00022801"/>
    </source>
</evidence>
<dbReference type="NCBIfam" id="TIGR00758">
    <property type="entry name" value="UDG_fam4"/>
    <property type="match status" value="1"/>
</dbReference>
<dbReference type="Pfam" id="PF13566">
    <property type="entry name" value="DUF4130"/>
    <property type="match status" value="1"/>
</dbReference>
<dbReference type="GO" id="GO:0051539">
    <property type="term" value="F:4 iron, 4 sulfur cluster binding"/>
    <property type="evidence" value="ECO:0007669"/>
    <property type="project" value="UniProtKB-KW"/>
</dbReference>
<dbReference type="SUPFAM" id="SSF52141">
    <property type="entry name" value="Uracil-DNA glycosylase-like"/>
    <property type="match status" value="1"/>
</dbReference>
<dbReference type="Gene3D" id="3.40.470.10">
    <property type="entry name" value="Uracil-DNA glycosylase-like domain"/>
    <property type="match status" value="1"/>
</dbReference>
<evidence type="ECO:0000313" key="12">
    <source>
        <dbReference type="Proteomes" id="UP000199214"/>
    </source>
</evidence>
<keyword evidence="7" id="KW-0408">Iron</keyword>
<evidence type="ECO:0000256" key="7">
    <source>
        <dbReference type="ARBA" id="ARBA00023004"/>
    </source>
</evidence>
<keyword evidence="4" id="KW-0479">Metal-binding</keyword>
<protein>
    <recommendedName>
        <fullName evidence="2">Type-4 uracil-DNA glycosylase</fullName>
    </recommendedName>
</protein>
<accession>A0A1H7TBX4</accession>
<evidence type="ECO:0000256" key="5">
    <source>
        <dbReference type="ARBA" id="ARBA00022763"/>
    </source>
</evidence>
<dbReference type="PANTHER" id="PTHR33693">
    <property type="entry name" value="TYPE-5 URACIL-DNA GLYCOSYLASE"/>
    <property type="match status" value="1"/>
</dbReference>
<dbReference type="InterPro" id="IPR036895">
    <property type="entry name" value="Uracil-DNA_glycosylase-like_sf"/>
</dbReference>
<dbReference type="EMBL" id="FNZZ01000005">
    <property type="protein sequence ID" value="SEL82025.1"/>
    <property type="molecule type" value="Genomic_DNA"/>
</dbReference>
<dbReference type="InterPro" id="IPR005122">
    <property type="entry name" value="Uracil-DNA_glycosylase-like"/>
</dbReference>
<sequence>MVTLPLPDDFDAWRDAARGLVADGVPPDEVVWQVGDVPGDLFAAAGGDAPAPRHDSTAPALKVSRAFLDLARSAVLHHDPERFALLYTALYRLRREPKLVEDQADPLVRRLDGLAKHVRRDIHKMRAFLRFREVDEVGAARFVAWWEPDHHIVRANAAFFVNRFASMRWSILTPEVSLHWDGAALSQGPGAQRGDAPDGDPIEDVWKTYYASIFNPARVKVGAMLKEMPRKYWKNMPETALVPELLATAQARESGMIAQARSSIGGNAQAAWEALREEAMSCTRCHLYRHATQTVFGEGPVSASMMFVGEQPGDQEDLAGHPFVGPAGQVFNRALAEAGITRDETYVTNAVKHFKFEPRGKRRIHAKPDAGEITACRWWIEQEQMLLRPKVTVALGATAARSLFGKAMTIGRERGRALTLPGEGGGTAWITVHPSYLLRLPDEAARESEYAKFVEDLRAAHALIA</sequence>
<proteinExistence type="inferred from homology"/>
<dbReference type="PANTHER" id="PTHR33693:SF9">
    <property type="entry name" value="TYPE-4 URACIL-DNA GLYCOSYLASE"/>
    <property type="match status" value="1"/>
</dbReference>
<comment type="similarity">
    <text evidence="1">Belongs to the uracil-DNA glycosylase (UDG) superfamily. Type 4 (UDGa) family.</text>
</comment>
<keyword evidence="9" id="KW-0234">DNA repair</keyword>
<dbReference type="SMART" id="SM00987">
    <property type="entry name" value="UreE_C"/>
    <property type="match status" value="1"/>
</dbReference>